<comment type="caution">
    <text evidence="1">The sequence shown here is derived from an EMBL/GenBank/DDBJ whole genome shotgun (WGS) entry which is preliminary data.</text>
</comment>
<reference evidence="1 2" key="1">
    <citation type="submission" date="2016-11" db="EMBL/GenBank/DDBJ databases">
        <title>Study of marine rhodopsin-containing bacteria.</title>
        <authorList>
            <person name="Yoshizawa S."/>
            <person name="Kumagai Y."/>
            <person name="Kogure K."/>
        </authorList>
    </citation>
    <scope>NUCLEOTIDE SEQUENCE [LARGE SCALE GENOMIC DNA]</scope>
    <source>
        <strain evidence="1 2">SG-29</strain>
    </source>
</reference>
<organism evidence="1 2">
    <name type="scientific">Rubricoccus marinus</name>
    <dbReference type="NCBI Taxonomy" id="716817"/>
    <lineage>
        <taxon>Bacteria</taxon>
        <taxon>Pseudomonadati</taxon>
        <taxon>Rhodothermota</taxon>
        <taxon>Rhodothermia</taxon>
        <taxon>Rhodothermales</taxon>
        <taxon>Rubricoccaceae</taxon>
        <taxon>Rubricoccus</taxon>
    </lineage>
</organism>
<dbReference type="RefSeq" id="WP_094549328.1">
    <property type="nucleotide sequence ID" value="NZ_MQWB01000001.1"/>
</dbReference>
<keyword evidence="2" id="KW-1185">Reference proteome</keyword>
<gene>
    <name evidence="1" type="ORF">BSZ36_12270</name>
</gene>
<protein>
    <submittedName>
        <fullName evidence="1">Uncharacterized protein</fullName>
    </submittedName>
</protein>
<dbReference type="EMBL" id="MQWB01000001">
    <property type="protein sequence ID" value="OZC03689.1"/>
    <property type="molecule type" value="Genomic_DNA"/>
</dbReference>
<dbReference type="AlphaFoldDB" id="A0A259U114"/>
<evidence type="ECO:0000313" key="2">
    <source>
        <dbReference type="Proteomes" id="UP000216446"/>
    </source>
</evidence>
<sequence>MPQLLLSRILPLLLIGVVAGCDSNPLRANDVRRGFVRTFELEDFPLVQPDGNEWDSGLTSPNPDIYLVLETRSGELIIETAPIPNVDSRDLPVFYDVPATEVGIDEEVYVVLYDDDGLLDDEFIDEIGPFRLGDYLESDLNESFRVTSGSGDTEVRLSVRWSD</sequence>
<name>A0A259U114_9BACT</name>
<dbReference type="Proteomes" id="UP000216446">
    <property type="component" value="Unassembled WGS sequence"/>
</dbReference>
<dbReference type="InParanoid" id="A0A259U114"/>
<accession>A0A259U114</accession>
<proteinExistence type="predicted"/>
<evidence type="ECO:0000313" key="1">
    <source>
        <dbReference type="EMBL" id="OZC03689.1"/>
    </source>
</evidence>